<comment type="caution">
    <text evidence="5">The sequence shown here is derived from an EMBL/GenBank/DDBJ whole genome shotgun (WGS) entry which is preliminary data.</text>
</comment>
<feature type="signal peptide" evidence="4">
    <location>
        <begin position="1"/>
        <end position="25"/>
    </location>
</feature>
<evidence type="ECO:0000256" key="4">
    <source>
        <dbReference type="SAM" id="SignalP"/>
    </source>
</evidence>
<reference evidence="5" key="1">
    <citation type="journal article" date="2014" name="Int. J. Syst. Evol. Microbiol.">
        <title>Complete genome sequence of Corynebacterium casei LMG S-19264T (=DSM 44701T), isolated from a smear-ripened cheese.</title>
        <authorList>
            <consortium name="US DOE Joint Genome Institute (JGI-PGF)"/>
            <person name="Walter F."/>
            <person name="Albersmeier A."/>
            <person name="Kalinowski J."/>
            <person name="Ruckert C."/>
        </authorList>
    </citation>
    <scope>NUCLEOTIDE SEQUENCE</scope>
    <source>
        <strain evidence="5">CGMCC 1.12997</strain>
    </source>
</reference>
<dbReference type="Proteomes" id="UP000647241">
    <property type="component" value="Unassembled WGS sequence"/>
</dbReference>
<reference evidence="5" key="2">
    <citation type="submission" date="2020-09" db="EMBL/GenBank/DDBJ databases">
        <authorList>
            <person name="Sun Q."/>
            <person name="Zhou Y."/>
        </authorList>
    </citation>
    <scope>NUCLEOTIDE SEQUENCE</scope>
    <source>
        <strain evidence="5">CGMCC 1.12997</strain>
    </source>
</reference>
<dbReference type="GO" id="GO:0016787">
    <property type="term" value="F:hydrolase activity"/>
    <property type="evidence" value="ECO:0007669"/>
    <property type="project" value="UniProtKB-KW"/>
</dbReference>
<evidence type="ECO:0000256" key="1">
    <source>
        <dbReference type="ARBA" id="ARBA00022729"/>
    </source>
</evidence>
<evidence type="ECO:0000256" key="2">
    <source>
        <dbReference type="ARBA" id="ARBA00022801"/>
    </source>
</evidence>
<dbReference type="PANTHER" id="PTHR43817">
    <property type="entry name" value="GLYCOSYL HYDROLASE"/>
    <property type="match status" value="1"/>
</dbReference>
<keyword evidence="2" id="KW-0378">Hydrolase</keyword>
<dbReference type="Gene3D" id="2.60.120.260">
    <property type="entry name" value="Galactose-binding domain-like"/>
    <property type="match status" value="2"/>
</dbReference>
<evidence type="ECO:0008006" key="7">
    <source>
        <dbReference type="Google" id="ProtNLM"/>
    </source>
</evidence>
<dbReference type="EMBL" id="BMGT01000004">
    <property type="protein sequence ID" value="GGG87610.1"/>
    <property type="molecule type" value="Genomic_DNA"/>
</dbReference>
<evidence type="ECO:0000313" key="5">
    <source>
        <dbReference type="EMBL" id="GGG87610.1"/>
    </source>
</evidence>
<dbReference type="NCBIfam" id="NF045579">
    <property type="entry name" value="rhamnoside_JR"/>
    <property type="match status" value="1"/>
</dbReference>
<dbReference type="CDD" id="cd03143">
    <property type="entry name" value="A4_beta-galactosidase_middle_domain"/>
    <property type="match status" value="1"/>
</dbReference>
<dbReference type="PANTHER" id="PTHR43817:SF1">
    <property type="entry name" value="HYDROLASE, FAMILY 43, PUTATIVE (AFU_ORTHOLOGUE AFUA_3G01660)-RELATED"/>
    <property type="match status" value="1"/>
</dbReference>
<proteinExistence type="predicted"/>
<accession>A0A917HRV2</accession>
<dbReference type="AlphaFoldDB" id="A0A917HRV2"/>
<protein>
    <recommendedName>
        <fullName evidence="7">Alpha-L-rhamnosidase-like protein</fullName>
    </recommendedName>
</protein>
<evidence type="ECO:0000313" key="6">
    <source>
        <dbReference type="Proteomes" id="UP000647241"/>
    </source>
</evidence>
<keyword evidence="1 4" id="KW-0732">Signal</keyword>
<name>A0A917HRV2_9BACT</name>
<organism evidence="5 6">
    <name type="scientific">Edaphobacter dinghuensis</name>
    <dbReference type="NCBI Taxonomy" id="1560005"/>
    <lineage>
        <taxon>Bacteria</taxon>
        <taxon>Pseudomonadati</taxon>
        <taxon>Acidobacteriota</taxon>
        <taxon>Terriglobia</taxon>
        <taxon>Terriglobales</taxon>
        <taxon>Acidobacteriaceae</taxon>
        <taxon>Edaphobacter</taxon>
    </lineage>
</organism>
<feature type="region of interest" description="Disordered" evidence="3">
    <location>
        <begin position="160"/>
        <end position="184"/>
    </location>
</feature>
<dbReference type="Pfam" id="PF17132">
    <property type="entry name" value="Glyco_hydro_106"/>
    <property type="match status" value="1"/>
</dbReference>
<feature type="chain" id="PRO_5037862358" description="Alpha-L-rhamnosidase-like protein" evidence="4">
    <location>
        <begin position="26"/>
        <end position="1153"/>
    </location>
</feature>
<gene>
    <name evidence="5" type="ORF">GCM10011585_34630</name>
</gene>
<dbReference type="RefSeq" id="WP_188555495.1">
    <property type="nucleotide sequence ID" value="NZ_BMGT01000004.1"/>
</dbReference>
<dbReference type="InterPro" id="IPR008979">
    <property type="entry name" value="Galactose-bd-like_sf"/>
</dbReference>
<evidence type="ECO:0000256" key="3">
    <source>
        <dbReference type="SAM" id="MobiDB-lite"/>
    </source>
</evidence>
<sequence length="1153" mass="126339">MVPKRTAIGLTIAAATLAAATLVFAQNASQPLEQDALAKGFINPPDSAKPRIWWHWTNGNVTEDGITKDLEWMKRVGIGGFQLVDVALGNGQVVEPKIHFATPEWYHAVAHSATLAKQLGLEMSIFSCAGWSEAGGPWVKPEMAMKRLVWSETDVAGPVDFSNKLAEPPSNEGPVRDSNAGSTPDAPHFYADSAVVAYRTPADEVSMASLHPKVTTNNGPIDGTPLLDGSLMTSVNIAAPADGRSAWLQYEFAQPYTARALSYGAHGRIPVGRILASDDGVHFRTILDTPGPQGYHSASIRTFAFPAVTAKYFRVELDGAGLLPAAVIHGAPTVPAREYTLTEAIFYSDARVNRWEDKGAFGSLMDRYDVVPTPSAPAAAEIGSDSIVDLTRKMDKNGTLHWNVPAGHWTILRMGYALTGARNRPSVPAGSGLEVDKLSSKYVQQYFKGYMDPMQQHLGDLIGSTVQYMTMDSWEAGMQNWTDDMLAEFQRRRGYDPRPYLPVLAGRVVGNADISDRFLWDFRRTLADLYAGEFYGTMDSELHKLGMKAYSEASGVALEIPEDTLLNKSHIDIPMAEFWVHALHPESMYYVDVRGAASTAHVYGKPLVATESFTGGGYESPYTFKKIADYWFAQGVNRLVFHTSAEQPLDTKPGNTMVGSHINRNITWAELGKPFMTYIARVSYMLQQGDPVADLAYLLPEGAPSTMPFWGSGLQPAPPAGYDYDYVNTDILLHHTSVIADGRIHVDGSTEMPDGMTYRLLILPPTTKMTPEVLHKLHDLVEAGATIVGPRPTHSPSLLHYPEADNEVRSLATDLWGDMDGVTFTQHAFGKGMTYWGLSLNEVLSRIDAPPDFASSKPLNAPPVWIHRRTSDADIYFVANQADAPEHIDARFRVAGRDVQVWRPMNGEMTDNKAGDTVGYSTVAYVPNRIGNRQLGLQPAAYTEVSGFTTVPLDLAERESVFVIFRHPAHGDSRATSEPIDLRLATLKGPWTLTFPSHWGAPSSIQLASLTSWTSNSNPGVKYFSGTATYLKTVEAPASWFHTGQHIWIDLGTVRDIAEVRVNGKSAGLVWAPPYYVDVTPLLHPGANKLEIAVTNEWTNRQIGDRLLPVSQRILTPPGGPPGRSSGIFRQPQELPESGLIGNVEFFAQRNPR</sequence>
<keyword evidence="6" id="KW-1185">Reference proteome</keyword>
<dbReference type="SUPFAM" id="SSF49785">
    <property type="entry name" value="Galactose-binding domain-like"/>
    <property type="match status" value="2"/>
</dbReference>